<organism evidence="2 3">
    <name type="scientific">Periplaneta americana</name>
    <name type="common">American cockroach</name>
    <name type="synonym">Blatta americana</name>
    <dbReference type="NCBI Taxonomy" id="6978"/>
    <lineage>
        <taxon>Eukaryota</taxon>
        <taxon>Metazoa</taxon>
        <taxon>Ecdysozoa</taxon>
        <taxon>Arthropoda</taxon>
        <taxon>Hexapoda</taxon>
        <taxon>Insecta</taxon>
        <taxon>Pterygota</taxon>
        <taxon>Neoptera</taxon>
        <taxon>Polyneoptera</taxon>
        <taxon>Dictyoptera</taxon>
        <taxon>Blattodea</taxon>
        <taxon>Blattoidea</taxon>
        <taxon>Blattidae</taxon>
        <taxon>Blattinae</taxon>
        <taxon>Periplaneta</taxon>
    </lineage>
</organism>
<dbReference type="PANTHER" id="PTHR33332">
    <property type="entry name" value="REVERSE TRANSCRIPTASE DOMAIN-CONTAINING PROTEIN"/>
    <property type="match status" value="1"/>
</dbReference>
<name>A0ABQ8TGA5_PERAM</name>
<feature type="region of interest" description="Disordered" evidence="1">
    <location>
        <begin position="416"/>
        <end position="448"/>
    </location>
</feature>
<protein>
    <recommendedName>
        <fullName evidence="4">Reverse transcriptase domain-containing protein</fullName>
    </recommendedName>
</protein>
<dbReference type="Proteomes" id="UP001148838">
    <property type="component" value="Unassembled WGS sequence"/>
</dbReference>
<evidence type="ECO:0000313" key="3">
    <source>
        <dbReference type="Proteomes" id="UP001148838"/>
    </source>
</evidence>
<keyword evidence="3" id="KW-1185">Reference proteome</keyword>
<reference evidence="2 3" key="1">
    <citation type="journal article" date="2022" name="Allergy">
        <title>Genome assembly and annotation of Periplaneta americana reveal a comprehensive cockroach allergen profile.</title>
        <authorList>
            <person name="Wang L."/>
            <person name="Xiong Q."/>
            <person name="Saelim N."/>
            <person name="Wang L."/>
            <person name="Nong W."/>
            <person name="Wan A.T."/>
            <person name="Shi M."/>
            <person name="Liu X."/>
            <person name="Cao Q."/>
            <person name="Hui J.H.L."/>
            <person name="Sookrung N."/>
            <person name="Leung T.F."/>
            <person name="Tungtrongchitr A."/>
            <person name="Tsui S.K.W."/>
        </authorList>
    </citation>
    <scope>NUCLEOTIDE SEQUENCE [LARGE SCALE GENOMIC DNA]</scope>
    <source>
        <strain evidence="2">PWHHKU_190912</strain>
    </source>
</reference>
<evidence type="ECO:0000313" key="2">
    <source>
        <dbReference type="EMBL" id="KAJ4444949.1"/>
    </source>
</evidence>
<accession>A0ABQ8TGA5</accession>
<evidence type="ECO:0008006" key="4">
    <source>
        <dbReference type="Google" id="ProtNLM"/>
    </source>
</evidence>
<dbReference type="EMBL" id="JAJSOF020000011">
    <property type="protein sequence ID" value="KAJ4444949.1"/>
    <property type="molecule type" value="Genomic_DNA"/>
</dbReference>
<evidence type="ECO:0000256" key="1">
    <source>
        <dbReference type="SAM" id="MobiDB-lite"/>
    </source>
</evidence>
<comment type="caution">
    <text evidence="2">The sequence shown here is derived from an EMBL/GenBank/DDBJ whole genome shotgun (WGS) entry which is preliminary data.</text>
</comment>
<gene>
    <name evidence="2" type="ORF">ANN_06748</name>
</gene>
<proteinExistence type="predicted"/>
<sequence>MSPGSSNESYPAFVDTELRENFGKNLNQVTCPDRVSNPGHLVSRPDAPTVTPQKWLCYASASLYSSYIWEGGIQQELHNEVASPLCHDWLFVPSEKDRHPAISSEHVVRVRKSFQPSPQKSLRKAIRPQLGILYQRVWKVLRKRLQMKPYKLQLQQKLIDHDKENSYRFTWSFQEFGEENGFMKRLIFSDVAIFLVSDGIRNNVSVPLLPRNLQQLRMRIREVAAIVTPDRLSRVCQELDYVTPSHSNEMKPGWREKQEGKIPLENTRLWRRPQWQPAEGAQQNRNDPKSFQVIITPRITTWAGGSSIDGIYSLPTFVTLFAPPCYGRCSQAASKSRDRVIERTHFLAEVSSTALLKVTEDIREAMDRGEVTALTLLDFSNAFGSVDIDLLLAKMKALHLSDNTLSWMDSFLRDRQQHAPSPTHTHSCTREIKKQGGSSREGCKWMSERGVKDKERVESYMRHHRR</sequence>